<accession>A0A0F6TBT3</accession>
<dbReference type="RefSeq" id="WP_046438253.1">
    <property type="nucleotide sequence ID" value="NZ_CP011312.1"/>
</dbReference>
<evidence type="ECO:0000313" key="3">
    <source>
        <dbReference type="Proteomes" id="UP000033457"/>
    </source>
</evidence>
<sequence>MSMTLRLTSQQDRALTLLAQAQGSSKQEAAVRAIVATAARTLADAEITALASELIEDYAHTLHTVKKHQR</sequence>
<dbReference type="EMBL" id="CP011312">
    <property type="protein sequence ID" value="AKE40254.1"/>
    <property type="molecule type" value="Genomic_DNA"/>
</dbReference>
<keyword evidence="3" id="KW-1185">Reference proteome</keyword>
<gene>
    <name evidence="2" type="ORF">NCTC949_00683</name>
    <name evidence="1" type="ORF">UL82_00040</name>
</gene>
<dbReference type="STRING" id="35755.UL82_00040"/>
<reference evidence="2 4" key="2">
    <citation type="submission" date="2018-12" db="EMBL/GenBank/DDBJ databases">
        <authorList>
            <consortium name="Pathogen Informatics"/>
        </authorList>
    </citation>
    <scope>NUCLEOTIDE SEQUENCE [LARGE SCALE GENOMIC DNA]</scope>
    <source>
        <strain evidence="2 4">NCTC949</strain>
    </source>
</reference>
<dbReference type="KEGG" id="cku:UL82_00040"/>
<proteinExistence type="predicted"/>
<name>A0A0F6TBT3_9CORY</name>
<organism evidence="1 3">
    <name type="scientific">Corynebacterium kutscheri</name>
    <dbReference type="NCBI Taxonomy" id="35755"/>
    <lineage>
        <taxon>Bacteria</taxon>
        <taxon>Bacillati</taxon>
        <taxon>Actinomycetota</taxon>
        <taxon>Actinomycetes</taxon>
        <taxon>Mycobacteriales</taxon>
        <taxon>Corynebacteriaceae</taxon>
        <taxon>Corynebacterium</taxon>
    </lineage>
</organism>
<dbReference type="Proteomes" id="UP000033457">
    <property type="component" value="Chromosome"/>
</dbReference>
<evidence type="ECO:0000313" key="4">
    <source>
        <dbReference type="Proteomes" id="UP000271380"/>
    </source>
</evidence>
<evidence type="ECO:0000313" key="2">
    <source>
        <dbReference type="EMBL" id="VEH05574.1"/>
    </source>
</evidence>
<dbReference type="EMBL" id="LR134377">
    <property type="protein sequence ID" value="VEH05574.1"/>
    <property type="molecule type" value="Genomic_DNA"/>
</dbReference>
<dbReference type="AlphaFoldDB" id="A0A0F6TBT3"/>
<evidence type="ECO:0000313" key="1">
    <source>
        <dbReference type="EMBL" id="AKE40254.1"/>
    </source>
</evidence>
<dbReference type="Proteomes" id="UP000271380">
    <property type="component" value="Chromosome"/>
</dbReference>
<protein>
    <submittedName>
        <fullName evidence="2">CopG family protein</fullName>
    </submittedName>
</protein>
<reference evidence="1 3" key="1">
    <citation type="journal article" date="2015" name="Genome Announc.">
        <title>Complete Genome Sequence of Corynebacterium kutscheri DSM 20755, a Corynebacterial Type Strain with Remarkably Low G+C Content of Chromosomal DNA.</title>
        <authorList>
            <person name="Ruckert C."/>
            <person name="Albersmeier A."/>
            <person name="Winkler A."/>
            <person name="Tauch A."/>
        </authorList>
    </citation>
    <scope>NUCLEOTIDE SEQUENCE [LARGE SCALE GENOMIC DNA]</scope>
    <source>
        <strain evidence="1 3">DSM 20755</strain>
    </source>
</reference>
<dbReference type="HOGENOM" id="CLU_203087_0_0_11"/>